<proteinExistence type="predicted"/>
<protein>
    <recommendedName>
        <fullName evidence="3">Peptidase C39-like domain-containing protein</fullName>
    </recommendedName>
</protein>
<dbReference type="EMBL" id="JAGGJA010000006">
    <property type="protein sequence ID" value="MCW9707278.1"/>
    <property type="molecule type" value="Genomic_DNA"/>
</dbReference>
<evidence type="ECO:0008006" key="3">
    <source>
        <dbReference type="Google" id="ProtNLM"/>
    </source>
</evidence>
<comment type="caution">
    <text evidence="1">The sequence shown here is derived from an EMBL/GenBank/DDBJ whole genome shotgun (WGS) entry which is preliminary data.</text>
</comment>
<sequence>MAHLRKVTTGGFEATSDWTAVEFPEIDSSGQPVVVGSITTFHGGDTAGLRMRNVTAGRLETFIEEETSGDAETSHTTEAVRFIGAPSGPIVGAAGDVIGEAGVVDLDQSDADHWHTITLNHSFHNPVVLTQIMTYNGADACHGRVRNVRAHRFDYKIEEWDVHDGSHIEETIGYIVVESGVHTLEDEDPVSNGLPLEVQTVSVDDEWTRVSFASEFGNNPIVVSRSQTHNGPQEIVTRHRRVNDAGLEIRLQEEEARDGNHVNEAIGVVTTPRRDIEIGFGRLSNVNHNWTGFKYESRISSRPIVLTNIDTFNGPDTAAPQLRNVKPTNAQVRIEEEVSMDSERRHNEETLSVVTLRDGPIEDKNGNQIGFAGTLSFDQPNRSYWHTLRYGGQRLNDSIVFADVQTFNGEDPSHVRLRNVGPESFELQIEEWDYLDGQHFEETIGYLVLESGTHDLADGSTLHVGKIQATHQWFNVNFIPNFRNQQPSLLTQCQTRNGSDPVVTRTLNLDPHGFNLRLQEEQDQDGDHFIEYVGFLGIAQPGRSIPGYETERVLDESVNGFSVGDCAFAFSNDFPAGQYTLPRPISLGPFGEINEIGDTTNGMCGGMVLAVRDYFEQGLSPWSDDLVSRTPPNSPVDNDPPAEDTPLFDFLSERLFDSFMPGDGNPLGAGIYQTLMNTANTEVTGFWSVTQPKKSRTKVMRDEWENEIKPALDNNTLCPIGLIHVDTHGQPFRSGLNQIGENHQVLAYGYTKSGNTIEIYVYDPNAPNDDQRRIQFTKKNDLSEWFEPTYIGSSNPMYAFFAVPYSFKSPPTTF</sequence>
<dbReference type="RefSeq" id="WP_265766039.1">
    <property type="nucleotide sequence ID" value="NZ_JAGGJA010000006.1"/>
</dbReference>
<keyword evidence="2" id="KW-1185">Reference proteome</keyword>
<dbReference type="Proteomes" id="UP001207918">
    <property type="component" value="Unassembled WGS sequence"/>
</dbReference>
<name>A0ABT3PN95_9BACT</name>
<gene>
    <name evidence="1" type="ORF">J6I44_10445</name>
</gene>
<evidence type="ECO:0000313" key="2">
    <source>
        <dbReference type="Proteomes" id="UP001207918"/>
    </source>
</evidence>
<evidence type="ECO:0000313" key="1">
    <source>
        <dbReference type="EMBL" id="MCW9707278.1"/>
    </source>
</evidence>
<accession>A0ABT3PN95</accession>
<organism evidence="1 2">
    <name type="scientific">Fodinibius salsisoli</name>
    <dbReference type="NCBI Taxonomy" id="2820877"/>
    <lineage>
        <taxon>Bacteria</taxon>
        <taxon>Pseudomonadati</taxon>
        <taxon>Balneolota</taxon>
        <taxon>Balneolia</taxon>
        <taxon>Balneolales</taxon>
        <taxon>Balneolaceae</taxon>
        <taxon>Fodinibius</taxon>
    </lineage>
</organism>
<reference evidence="1 2" key="1">
    <citation type="submission" date="2021-03" db="EMBL/GenBank/DDBJ databases">
        <title>Aliifodinibius sp. nov., a new bacterium isolated from saline soil.</title>
        <authorList>
            <person name="Galisteo C."/>
            <person name="De La Haba R."/>
            <person name="Sanchez-Porro C."/>
            <person name="Ventosa A."/>
        </authorList>
    </citation>
    <scope>NUCLEOTIDE SEQUENCE [LARGE SCALE GENOMIC DNA]</scope>
    <source>
        <strain evidence="1 2">1BSP15-2V2</strain>
    </source>
</reference>